<name>A0A6S6S2D3_9BACT</name>
<dbReference type="EMBL" id="CACVAX010000006">
    <property type="protein sequence ID" value="CAA6802471.1"/>
    <property type="molecule type" value="Genomic_DNA"/>
</dbReference>
<feature type="transmembrane region" description="Helical" evidence="1">
    <location>
        <begin position="145"/>
        <end position="163"/>
    </location>
</feature>
<accession>A0A6S6S2D3</accession>
<protein>
    <submittedName>
        <fullName evidence="2">Uncharacterized protein</fullName>
    </submittedName>
</protein>
<dbReference type="AlphaFoldDB" id="A0A6S6S2D3"/>
<dbReference type="InterPro" id="IPR011009">
    <property type="entry name" value="Kinase-like_dom_sf"/>
</dbReference>
<keyword evidence="1" id="KW-0472">Membrane</keyword>
<keyword evidence="1" id="KW-1133">Transmembrane helix</keyword>
<gene>
    <name evidence="2" type="ORF">HELGO_WM2130</name>
</gene>
<dbReference type="SUPFAM" id="SSF56112">
    <property type="entry name" value="Protein kinase-like (PK-like)"/>
    <property type="match status" value="1"/>
</dbReference>
<evidence type="ECO:0000313" key="2">
    <source>
        <dbReference type="EMBL" id="CAA6802471.1"/>
    </source>
</evidence>
<keyword evidence="1" id="KW-0812">Transmembrane</keyword>
<organism evidence="2">
    <name type="scientific">uncultured Sulfurovum sp</name>
    <dbReference type="NCBI Taxonomy" id="269237"/>
    <lineage>
        <taxon>Bacteria</taxon>
        <taxon>Pseudomonadati</taxon>
        <taxon>Campylobacterota</taxon>
        <taxon>Epsilonproteobacteria</taxon>
        <taxon>Campylobacterales</taxon>
        <taxon>Sulfurovaceae</taxon>
        <taxon>Sulfurovum</taxon>
        <taxon>environmental samples</taxon>
    </lineage>
</organism>
<reference evidence="2" key="1">
    <citation type="submission" date="2020-01" db="EMBL/GenBank/DDBJ databases">
        <authorList>
            <person name="Meier V. D."/>
            <person name="Meier V D."/>
        </authorList>
    </citation>
    <scope>NUCLEOTIDE SEQUENCE</scope>
    <source>
        <strain evidence="2">HLG_WM_MAG_04</strain>
    </source>
</reference>
<evidence type="ECO:0000256" key="1">
    <source>
        <dbReference type="SAM" id="Phobius"/>
    </source>
</evidence>
<proteinExistence type="predicted"/>
<sequence length="393" mass="45871">MNTVSYLSMNDVVGEHYIIVEVLAKDAFEILYLVRDNNRAGSLFILKELFFDTFCSRENNIVIIKPQAQGVFYKQKKEIISKINKLQNTHTRSDLKTFGYIEENNTVYTIMEYSSDTDISEYLEFEAELVSLEKETSFFKKNLKYFLFFGLLLLLGYLGFMIYQKSNEPKELMAQNLKPTIKLNDYKKETQKKDKEENLTIAIPVALVQENNISDNNINEEKAKEANTTSMELAKPLLEKENNLNIEVNQSIPNITEKIIEEKVHDPFNETAIKTFLDAFINASSQASVDEIVDFYDVKIERYFKLRNITQTVIKKDKRKYNQKWLNREFRIVDFKILKKYTKNKEAYTDLKTTTQWFISNNKGLTRKGESQGFMKLKATDNGLKVVSIYGLK</sequence>